<feature type="transmembrane region" description="Helical" evidence="22">
    <location>
        <begin position="480"/>
        <end position="502"/>
    </location>
</feature>
<evidence type="ECO:0000256" key="3">
    <source>
        <dbReference type="ARBA" id="ARBA00022448"/>
    </source>
</evidence>
<evidence type="ECO:0000256" key="13">
    <source>
        <dbReference type="ARBA" id="ARBA00036654"/>
    </source>
</evidence>
<dbReference type="PANTHER" id="PTHR11819:SF171">
    <property type="entry name" value="SODIUM_MYO-INOSITOL COTRANSPORTER 2"/>
    <property type="match status" value="1"/>
</dbReference>
<dbReference type="GO" id="GO:0005412">
    <property type="term" value="F:D-glucose:sodium symporter activity"/>
    <property type="evidence" value="ECO:0007669"/>
    <property type="project" value="TreeGrafter"/>
</dbReference>
<comment type="catalytic activity">
    <reaction evidence="14">
        <text>D-glucose(out) + 2 Na(+)(out) = D-glucose(in) + 2 Na(+)(in)</text>
        <dbReference type="Rhea" id="RHEA:70495"/>
        <dbReference type="ChEBI" id="CHEBI:4167"/>
        <dbReference type="ChEBI" id="CHEBI:29101"/>
    </reaction>
</comment>
<feature type="transmembrane region" description="Helical" evidence="22">
    <location>
        <begin position="106"/>
        <end position="127"/>
    </location>
</feature>
<evidence type="ECO:0000256" key="12">
    <source>
        <dbReference type="ARBA" id="ARBA00023201"/>
    </source>
</evidence>
<evidence type="ECO:0000256" key="5">
    <source>
        <dbReference type="ARBA" id="ARBA00022692"/>
    </source>
</evidence>
<dbReference type="AlphaFoldDB" id="A0A6F9DT33"/>
<evidence type="ECO:0000256" key="7">
    <source>
        <dbReference type="ARBA" id="ARBA00022847"/>
    </source>
</evidence>
<feature type="transmembrane region" description="Helical" evidence="22">
    <location>
        <begin position="210"/>
        <end position="233"/>
    </location>
</feature>
<feature type="transmembrane region" description="Helical" evidence="22">
    <location>
        <begin position="377"/>
        <end position="397"/>
    </location>
</feature>
<evidence type="ECO:0000256" key="2">
    <source>
        <dbReference type="ARBA" id="ARBA00006434"/>
    </source>
</evidence>
<dbReference type="InterPro" id="IPR038377">
    <property type="entry name" value="Na/Glc_symporter_sf"/>
</dbReference>
<dbReference type="PANTHER" id="PTHR11819">
    <property type="entry name" value="SOLUTE CARRIER FAMILY 5"/>
    <property type="match status" value="1"/>
</dbReference>
<keyword evidence="10" id="KW-0406">Ion transport</keyword>
<evidence type="ECO:0000256" key="14">
    <source>
        <dbReference type="ARBA" id="ARBA00036672"/>
    </source>
</evidence>
<comment type="catalytic activity">
    <reaction evidence="13">
        <text>myo-inositol(out) + 2 Na(+)(out) = myo-inositol(in) + 2 Na(+)(in)</text>
        <dbReference type="Rhea" id="RHEA:72987"/>
        <dbReference type="ChEBI" id="CHEBI:17268"/>
        <dbReference type="ChEBI" id="CHEBI:29101"/>
    </reaction>
</comment>
<feature type="transmembrane region" description="Helical" evidence="22">
    <location>
        <begin position="309"/>
        <end position="330"/>
    </location>
</feature>
<evidence type="ECO:0000313" key="23">
    <source>
        <dbReference type="EMBL" id="CAB3266299.1"/>
    </source>
</evidence>
<keyword evidence="3" id="KW-0813">Transport</keyword>
<dbReference type="GO" id="GO:0006915">
    <property type="term" value="P:apoptotic process"/>
    <property type="evidence" value="ECO:0007669"/>
    <property type="project" value="UniProtKB-KW"/>
</dbReference>
<keyword evidence="11 22" id="KW-0472">Membrane</keyword>
<comment type="similarity">
    <text evidence="2 21">Belongs to the sodium:solute symporter (SSF) (TC 2.A.21) family.</text>
</comment>
<feature type="transmembrane region" description="Helical" evidence="22">
    <location>
        <begin position="182"/>
        <end position="203"/>
    </location>
</feature>
<comment type="function">
    <text evidence="20">Involved in the sodium-dependent cotransport of myo-inositol (MI) with a Na(+):MI stoichiometry of 2:1. Exclusively responsible for apical MI transport and absorption in intestine. Can also transport D-chiro-inositol (DCI) but not L-fucose. Exhibits stereospecific cotransport of both D-glucose and D-xylose. May induce apoptosis through the TNF-alpha, PDCD1 pathway. May play a role in the regulation of MI concentration in serum, involving reabsorption in at least the proximal tubule of the kidney.</text>
</comment>
<name>A0A6F9DT33_9ASCI</name>
<evidence type="ECO:0000256" key="20">
    <source>
        <dbReference type="ARBA" id="ARBA00045715"/>
    </source>
</evidence>
<evidence type="ECO:0000256" key="15">
    <source>
        <dbReference type="ARBA" id="ARBA00036849"/>
    </source>
</evidence>
<evidence type="ECO:0000256" key="9">
    <source>
        <dbReference type="ARBA" id="ARBA00023053"/>
    </source>
</evidence>
<keyword evidence="9" id="KW-0915">Sodium</keyword>
<evidence type="ECO:0000256" key="8">
    <source>
        <dbReference type="ARBA" id="ARBA00022989"/>
    </source>
</evidence>
<dbReference type="InterPro" id="IPR001734">
    <property type="entry name" value="Na/solute_symporter"/>
</dbReference>
<dbReference type="Pfam" id="PF00474">
    <property type="entry name" value="SSF"/>
    <property type="match status" value="1"/>
</dbReference>
<accession>A0A6F9DT33</accession>
<feature type="transmembrane region" description="Helical" evidence="22">
    <location>
        <begin position="148"/>
        <end position="170"/>
    </location>
</feature>
<comment type="catalytic activity">
    <reaction evidence="16">
        <text>D-xylose(out) + 2 Na(+)(out) = D-xylose(in) + 2 Na(+)(in)</text>
        <dbReference type="Rhea" id="RHEA:73367"/>
        <dbReference type="ChEBI" id="CHEBI:29101"/>
        <dbReference type="ChEBI" id="CHEBI:53455"/>
    </reaction>
</comment>
<dbReference type="EMBL" id="LR790437">
    <property type="protein sequence ID" value="CAB3266299.1"/>
    <property type="molecule type" value="mRNA"/>
</dbReference>
<comment type="catalytic activity">
    <reaction evidence="15">
        <text>1D-chiro-inositol(out) + 2 Na(+)(out) = 1D-chiro-inositol(in) + 2 Na(+)(in)</text>
        <dbReference type="Rhea" id="RHEA:73315"/>
        <dbReference type="ChEBI" id="CHEBI:27372"/>
        <dbReference type="ChEBI" id="CHEBI:29101"/>
    </reaction>
</comment>
<evidence type="ECO:0000256" key="19">
    <source>
        <dbReference type="ARBA" id="ARBA00043206"/>
    </source>
</evidence>
<sequence>MESITTSVPELNISHIQDAFVGERLNGTDVAIVIIYFISVLAVGLWSMWKTNRSTVKGYFLAGRSVLWWPVGASLFSSNVGSGHFIGLAGSGAASGIAVGTYEWNAMFVVLLLAWVFLPVYIASGVVTMPEYLYKRYGGHRIQTCISVVYLFIYIFTKISVDLYAGAIFINQALKWNLYYSVIALLIITALYTVGGGLAAVIYTDTLQTVIIIIGAFVLMIAGFVDVGGYSGLVTKYMNAVPTYLIANHTECGMPREDAFHVFRNVHSDFPWTGVVIGMPILSVWYWCTDQVIVQRTLAAKNLTHAKGGALFCSYLKVLPMFLMVMVGMISRAKYPDEVGCVVPEVCMKVCENSRSCSDIAYPKLVMGVLPAGARGLMMAVMLSALMSSLTSIFNSSSTIFTMDIWNRFRNKASERELMIVGRIFVLLLVAISVIWIPIIQAEEGGRLFNYIQKISAYLQPPIAVCFVLGIFWKRINEMGAFWGLCAGTLAGLVRLIVDFVYPDPVCGENYLGPEPSKTLHYLHFAILLALFTAIVTIVVSLCTTPWPDEVFGGLTWFTRHELVPANPMHSRDDSQKNEQTQLVDNDMLEQNVTYGNTSSAVTQSTDAYADVDLGRPANGLSNRQHRLPSDTVATFHVSNGGTHGLNEENEQPTVVVNDTYSLGHEDMPWWKRCLAFMCGYEGASSQPGKIHRDISTSRIQTLEEDPFWRRVVNINLLICITFALTLYIVFR</sequence>
<keyword evidence="4" id="KW-1003">Cell membrane</keyword>
<keyword evidence="8 22" id="KW-1133">Transmembrane helix</keyword>
<feature type="transmembrane region" description="Helical" evidence="22">
    <location>
        <begin position="712"/>
        <end position="731"/>
    </location>
</feature>
<evidence type="ECO:0000256" key="4">
    <source>
        <dbReference type="ARBA" id="ARBA00022475"/>
    </source>
</evidence>
<evidence type="ECO:0000256" key="6">
    <source>
        <dbReference type="ARBA" id="ARBA00022703"/>
    </source>
</evidence>
<evidence type="ECO:0000256" key="11">
    <source>
        <dbReference type="ARBA" id="ARBA00023136"/>
    </source>
</evidence>
<evidence type="ECO:0000256" key="18">
    <source>
        <dbReference type="ARBA" id="ARBA00042834"/>
    </source>
</evidence>
<reference evidence="23" key="1">
    <citation type="submission" date="2020-04" db="EMBL/GenBank/DDBJ databases">
        <authorList>
            <person name="Neveu A P."/>
        </authorList>
    </citation>
    <scope>NUCLEOTIDE SEQUENCE</scope>
    <source>
        <tissue evidence="23">Whole embryo</tissue>
    </source>
</reference>
<proteinExistence type="evidence at transcript level"/>
<gene>
    <name evidence="23" type="primary">Slc5a1</name>
</gene>
<evidence type="ECO:0000256" key="10">
    <source>
        <dbReference type="ARBA" id="ARBA00023065"/>
    </source>
</evidence>
<keyword evidence="12" id="KW-0739">Sodium transport</keyword>
<feature type="transmembrane region" description="Helical" evidence="22">
    <location>
        <begin position="61"/>
        <end position="86"/>
    </location>
</feature>
<organism evidence="23">
    <name type="scientific">Phallusia mammillata</name>
    <dbReference type="NCBI Taxonomy" id="59560"/>
    <lineage>
        <taxon>Eukaryota</taxon>
        <taxon>Metazoa</taxon>
        <taxon>Chordata</taxon>
        <taxon>Tunicata</taxon>
        <taxon>Ascidiacea</taxon>
        <taxon>Phlebobranchia</taxon>
        <taxon>Ascidiidae</taxon>
        <taxon>Phallusia</taxon>
    </lineage>
</organism>
<evidence type="ECO:0000256" key="17">
    <source>
        <dbReference type="ARBA" id="ARBA00039861"/>
    </source>
</evidence>
<keyword evidence="6" id="KW-0053">Apoptosis</keyword>
<dbReference type="Gene3D" id="1.20.1730.10">
    <property type="entry name" value="Sodium/glucose cotransporter"/>
    <property type="match status" value="1"/>
</dbReference>
<evidence type="ECO:0000256" key="1">
    <source>
        <dbReference type="ARBA" id="ARBA00004424"/>
    </source>
</evidence>
<dbReference type="NCBIfam" id="TIGR00813">
    <property type="entry name" value="sss"/>
    <property type="match status" value="1"/>
</dbReference>
<feature type="transmembrane region" description="Helical" evidence="22">
    <location>
        <begin position="451"/>
        <end position="473"/>
    </location>
</feature>
<dbReference type="GO" id="GO:0016324">
    <property type="term" value="C:apical plasma membrane"/>
    <property type="evidence" value="ECO:0007669"/>
    <property type="project" value="UniProtKB-SubCell"/>
</dbReference>
<feature type="transmembrane region" description="Helical" evidence="22">
    <location>
        <begin position="418"/>
        <end position="439"/>
    </location>
</feature>
<dbReference type="PROSITE" id="PS50283">
    <property type="entry name" value="NA_SOLUT_SYMP_3"/>
    <property type="match status" value="1"/>
</dbReference>
<feature type="transmembrane region" description="Helical" evidence="22">
    <location>
        <begin position="522"/>
        <end position="543"/>
    </location>
</feature>
<protein>
    <recommendedName>
        <fullName evidence="17">Sodium/myo-inositol cotransporter 2</fullName>
    </recommendedName>
    <alternativeName>
        <fullName evidence="19">Sodium/myo-inositol transporter 2</fullName>
    </alternativeName>
    <alternativeName>
        <fullName evidence="18">Solute carrier family 5 member 11</fullName>
    </alternativeName>
</protein>
<comment type="subcellular location">
    <subcellularLocation>
        <location evidence="1">Apical cell membrane</location>
        <topology evidence="1">Multi-pass membrane protein</topology>
    </subcellularLocation>
</comment>
<evidence type="ECO:0000256" key="22">
    <source>
        <dbReference type="SAM" id="Phobius"/>
    </source>
</evidence>
<feature type="transmembrane region" description="Helical" evidence="22">
    <location>
        <begin position="30"/>
        <end position="49"/>
    </location>
</feature>
<keyword evidence="5 22" id="KW-0812">Transmembrane</keyword>
<keyword evidence="7" id="KW-0769">Symport</keyword>
<evidence type="ECO:0000256" key="16">
    <source>
        <dbReference type="ARBA" id="ARBA00036976"/>
    </source>
</evidence>
<feature type="transmembrane region" description="Helical" evidence="22">
    <location>
        <begin position="270"/>
        <end position="288"/>
    </location>
</feature>
<evidence type="ECO:0000256" key="21">
    <source>
        <dbReference type="RuleBase" id="RU362091"/>
    </source>
</evidence>